<dbReference type="GO" id="GO:0006301">
    <property type="term" value="P:DNA damage tolerance"/>
    <property type="evidence" value="ECO:0007669"/>
    <property type="project" value="InterPro"/>
</dbReference>
<dbReference type="SUPFAM" id="SSF57850">
    <property type="entry name" value="RING/U-box"/>
    <property type="match status" value="1"/>
</dbReference>
<dbReference type="PROSITE" id="PS00518">
    <property type="entry name" value="ZF_RING_1"/>
    <property type="match status" value="1"/>
</dbReference>
<evidence type="ECO:0000256" key="2">
    <source>
        <dbReference type="ARBA" id="ARBA00022771"/>
    </source>
</evidence>
<dbReference type="eggNOG" id="KOG0802">
    <property type="taxonomic scope" value="Eukaryota"/>
</dbReference>
<dbReference type="GO" id="GO:0061630">
    <property type="term" value="F:ubiquitin protein ligase activity"/>
    <property type="evidence" value="ECO:0007669"/>
    <property type="project" value="InterPro"/>
</dbReference>
<protein>
    <submittedName>
        <fullName evidence="8">RING-type domain-containing protein</fullName>
    </submittedName>
</protein>
<keyword evidence="7" id="KW-1185">Reference proteome</keyword>
<organism evidence="7 8">
    <name type="scientific">Caenorhabditis tropicalis</name>
    <dbReference type="NCBI Taxonomy" id="1561998"/>
    <lineage>
        <taxon>Eukaryota</taxon>
        <taxon>Metazoa</taxon>
        <taxon>Ecdysozoa</taxon>
        <taxon>Nematoda</taxon>
        <taxon>Chromadorea</taxon>
        <taxon>Rhabditida</taxon>
        <taxon>Rhabditina</taxon>
        <taxon>Rhabditomorpha</taxon>
        <taxon>Rhabditoidea</taxon>
        <taxon>Rhabditidae</taxon>
        <taxon>Peloderinae</taxon>
        <taxon>Caenorhabditis</taxon>
    </lineage>
</organism>
<sequence length="388" mass="44435">MSSNEEKQNRSEARNETKLVDVLSRHVECCICMAVLHNAASCTPCLHTFCIGCIVKWTEKNKGKCPMCRVSVKEISPNWVMRDLVDNYLEIRPNLKRLKNEQDELDKSELEYTLKWLGEADSKLLYIESLSSLRGAPESGDIRTTAMMTRAMELFKHFLDTESNPLPKDVLQRGLAKLVEDVKKETFPASLFIKYHRLERSYKSMVRLSIPIIGPNEHTWLGNFYYDTARAELAEDVYDDEDETDEDSEDDDDFDLDLPTRIANALIEMRHPERRKPPRPLIGGFDPVDLGALSRVQNMRAPGFIRSSAPDVPRETTTRLSRQPPLRRPPSRYRRDSNMQAIPEQAPMLTRRHARRSEATTSSDNGSSPPRPPRRSARLASRTPDPEP</sequence>
<dbReference type="GO" id="GO:0003697">
    <property type="term" value="F:single-stranded DNA binding"/>
    <property type="evidence" value="ECO:0007669"/>
    <property type="project" value="InterPro"/>
</dbReference>
<evidence type="ECO:0000259" key="6">
    <source>
        <dbReference type="PROSITE" id="PS50089"/>
    </source>
</evidence>
<dbReference type="GO" id="GO:0008270">
    <property type="term" value="F:zinc ion binding"/>
    <property type="evidence" value="ECO:0007669"/>
    <property type="project" value="UniProtKB-KW"/>
</dbReference>
<accession>A0A1I7UQS1</accession>
<dbReference type="PANTHER" id="PTHR14134:SF4">
    <property type="entry name" value="PROTEIN NCA1"/>
    <property type="match status" value="1"/>
</dbReference>
<dbReference type="GO" id="GO:0006513">
    <property type="term" value="P:protein monoubiquitination"/>
    <property type="evidence" value="ECO:0007669"/>
    <property type="project" value="InterPro"/>
</dbReference>
<name>A0A1I7UQS1_9PELO</name>
<evidence type="ECO:0000256" key="5">
    <source>
        <dbReference type="SAM" id="MobiDB-lite"/>
    </source>
</evidence>
<dbReference type="Pfam" id="PF13923">
    <property type="entry name" value="zf-C3HC4_2"/>
    <property type="match status" value="1"/>
</dbReference>
<dbReference type="InterPro" id="IPR039577">
    <property type="entry name" value="Rad18"/>
</dbReference>
<dbReference type="SMART" id="SM00184">
    <property type="entry name" value="RING"/>
    <property type="match status" value="1"/>
</dbReference>
<feature type="domain" description="RING-type" evidence="6">
    <location>
        <begin position="29"/>
        <end position="69"/>
    </location>
</feature>
<keyword evidence="3" id="KW-0862">Zinc</keyword>
<dbReference type="PANTHER" id="PTHR14134">
    <property type="entry name" value="E3 UBIQUITIN-PROTEIN LIGASE RAD18"/>
    <property type="match status" value="1"/>
</dbReference>
<keyword evidence="1" id="KW-0479">Metal-binding</keyword>
<dbReference type="InterPro" id="IPR001841">
    <property type="entry name" value="Znf_RING"/>
</dbReference>
<evidence type="ECO:0000256" key="1">
    <source>
        <dbReference type="ARBA" id="ARBA00022723"/>
    </source>
</evidence>
<dbReference type="STRING" id="1561998.A0A1I7UQS1"/>
<dbReference type="AlphaFoldDB" id="A0A1I7UQS1"/>
<dbReference type="WBParaSite" id="Csp11.Scaffold630.g18408.t1">
    <property type="protein sequence ID" value="Csp11.Scaffold630.g18408.t1"/>
    <property type="gene ID" value="Csp11.Scaffold630.g18408"/>
</dbReference>
<evidence type="ECO:0000256" key="3">
    <source>
        <dbReference type="ARBA" id="ARBA00022833"/>
    </source>
</evidence>
<feature type="region of interest" description="Disordered" evidence="5">
    <location>
        <begin position="301"/>
        <end position="388"/>
    </location>
</feature>
<dbReference type="Gene3D" id="3.30.40.10">
    <property type="entry name" value="Zinc/RING finger domain, C3HC4 (zinc finger)"/>
    <property type="match status" value="1"/>
</dbReference>
<dbReference type="InterPro" id="IPR013083">
    <property type="entry name" value="Znf_RING/FYVE/PHD"/>
</dbReference>
<evidence type="ECO:0000256" key="4">
    <source>
        <dbReference type="PROSITE-ProRule" id="PRU00175"/>
    </source>
</evidence>
<evidence type="ECO:0000313" key="7">
    <source>
        <dbReference type="Proteomes" id="UP000095282"/>
    </source>
</evidence>
<evidence type="ECO:0000313" key="8">
    <source>
        <dbReference type="WBParaSite" id="Csp11.Scaffold630.g18408.t1"/>
    </source>
</evidence>
<dbReference type="InterPro" id="IPR017907">
    <property type="entry name" value="Znf_RING_CS"/>
</dbReference>
<dbReference type="Proteomes" id="UP000095282">
    <property type="component" value="Unplaced"/>
</dbReference>
<reference evidence="8" key="1">
    <citation type="submission" date="2016-11" db="UniProtKB">
        <authorList>
            <consortium name="WormBaseParasite"/>
        </authorList>
    </citation>
    <scope>IDENTIFICATION</scope>
</reference>
<dbReference type="PROSITE" id="PS50089">
    <property type="entry name" value="ZF_RING_2"/>
    <property type="match status" value="1"/>
</dbReference>
<proteinExistence type="predicted"/>
<keyword evidence="2 4" id="KW-0863">Zinc-finger</keyword>